<organism evidence="2 3">
    <name type="scientific">Grus japonensis</name>
    <name type="common">Japanese crane</name>
    <name type="synonym">Red-crowned crane</name>
    <dbReference type="NCBI Taxonomy" id="30415"/>
    <lineage>
        <taxon>Eukaryota</taxon>
        <taxon>Metazoa</taxon>
        <taxon>Chordata</taxon>
        <taxon>Craniata</taxon>
        <taxon>Vertebrata</taxon>
        <taxon>Euteleostomi</taxon>
        <taxon>Archelosauria</taxon>
        <taxon>Archosauria</taxon>
        <taxon>Dinosauria</taxon>
        <taxon>Saurischia</taxon>
        <taxon>Theropoda</taxon>
        <taxon>Coelurosauria</taxon>
        <taxon>Aves</taxon>
        <taxon>Neognathae</taxon>
        <taxon>Neoaves</taxon>
        <taxon>Gruiformes</taxon>
        <taxon>Gruidae</taxon>
        <taxon>Grus</taxon>
    </lineage>
</organism>
<protein>
    <submittedName>
        <fullName evidence="2">Mitochondrial enolase superfamily member 1</fullName>
    </submittedName>
</protein>
<name>A0ABC9VXQ8_GRUJA</name>
<dbReference type="Pfam" id="PF00078">
    <property type="entry name" value="RVT_1"/>
    <property type="match status" value="1"/>
</dbReference>
<dbReference type="CDD" id="cd01650">
    <property type="entry name" value="RT_nLTR_like"/>
    <property type="match status" value="1"/>
</dbReference>
<keyword evidence="3" id="KW-1185">Reference proteome</keyword>
<evidence type="ECO:0000313" key="3">
    <source>
        <dbReference type="Proteomes" id="UP001623348"/>
    </source>
</evidence>
<proteinExistence type="predicted"/>
<dbReference type="PROSITE" id="PS50878">
    <property type="entry name" value="RT_POL"/>
    <property type="match status" value="1"/>
</dbReference>
<dbReference type="Proteomes" id="UP001623348">
    <property type="component" value="Unassembled WGS sequence"/>
</dbReference>
<accession>A0ABC9VXQ8</accession>
<evidence type="ECO:0000313" key="2">
    <source>
        <dbReference type="EMBL" id="GAB0178159.1"/>
    </source>
</evidence>
<dbReference type="AlphaFoldDB" id="A0ABC9VXQ8"/>
<dbReference type="PANTHER" id="PTHR33332">
    <property type="entry name" value="REVERSE TRANSCRIPTASE DOMAIN-CONTAINING PROTEIN"/>
    <property type="match status" value="1"/>
</dbReference>
<dbReference type="EMBL" id="BAAFJT010000001">
    <property type="protein sequence ID" value="GAB0178159.1"/>
    <property type="molecule type" value="Genomic_DNA"/>
</dbReference>
<sequence>MEQICLEIMLRHIENKEVIGDSQHGFTKGKLCLTNLVAFCDGVTVLVDKGRVTDIIYLDLCKAFDTVPHDILVSKLERHGFNGWTTQWIRNWLDGRTQRVVVNGSMSKWRSVMSCVPQGSVLGPGLFNIFVGNMDSGIECTLSKFANDTKLCGVVDTLEGRDAIQRDTDRLQRWACVNHMRFNTAKCKVLHVGQRNPKHNHRLGGEWIESSPEEKDLGVLVDEKLNMSWQYVLAARKANHVLGCIRTSVTPVTAGRGR</sequence>
<reference evidence="2 3" key="1">
    <citation type="submission" date="2024-06" db="EMBL/GenBank/DDBJ databases">
        <title>The draft genome of Grus japonensis, version 3.</title>
        <authorList>
            <person name="Nabeshima K."/>
            <person name="Suzuki S."/>
            <person name="Onuma M."/>
        </authorList>
    </citation>
    <scope>NUCLEOTIDE SEQUENCE [LARGE SCALE GENOMIC DNA]</scope>
    <source>
        <strain evidence="2 3">451A</strain>
    </source>
</reference>
<dbReference type="InterPro" id="IPR000477">
    <property type="entry name" value="RT_dom"/>
</dbReference>
<comment type="caution">
    <text evidence="2">The sequence shown here is derived from an EMBL/GenBank/DDBJ whole genome shotgun (WGS) entry which is preliminary data.</text>
</comment>
<gene>
    <name evidence="2" type="ORF">GRJ2_000281200</name>
</gene>
<evidence type="ECO:0000259" key="1">
    <source>
        <dbReference type="PROSITE" id="PS50878"/>
    </source>
</evidence>
<feature type="domain" description="Reverse transcriptase" evidence="1">
    <location>
        <begin position="1"/>
        <end position="221"/>
    </location>
</feature>